<name>A0A8I0DNW2_9FIRM</name>
<dbReference type="AlphaFoldDB" id="A0A8I0DNW2"/>
<organism evidence="2 3">
    <name type="scientific">Blautia segnis</name>
    <dbReference type="NCBI Taxonomy" id="2763030"/>
    <lineage>
        <taxon>Bacteria</taxon>
        <taxon>Bacillati</taxon>
        <taxon>Bacillota</taxon>
        <taxon>Clostridia</taxon>
        <taxon>Lachnospirales</taxon>
        <taxon>Lachnospiraceae</taxon>
        <taxon>Blautia</taxon>
    </lineage>
</organism>
<dbReference type="RefSeq" id="WP_173766498.1">
    <property type="nucleotide sequence ID" value="NZ_JACOOT010000017.1"/>
</dbReference>
<gene>
    <name evidence="2" type="ORF">H8S54_07555</name>
</gene>
<reference evidence="2 3" key="1">
    <citation type="submission" date="2020-08" db="EMBL/GenBank/DDBJ databases">
        <title>Genome public.</title>
        <authorList>
            <person name="Liu C."/>
            <person name="Sun Q."/>
        </authorList>
    </citation>
    <scope>NUCLEOTIDE SEQUENCE [LARGE SCALE GENOMIC DNA]</scope>
    <source>
        <strain evidence="2 3">BX17</strain>
    </source>
</reference>
<evidence type="ECO:0000256" key="1">
    <source>
        <dbReference type="SAM" id="Coils"/>
    </source>
</evidence>
<feature type="coiled-coil region" evidence="1">
    <location>
        <begin position="243"/>
        <end position="277"/>
    </location>
</feature>
<accession>A0A8I0DNW2</accession>
<evidence type="ECO:0000313" key="2">
    <source>
        <dbReference type="EMBL" id="MBC5650959.1"/>
    </source>
</evidence>
<evidence type="ECO:0000313" key="3">
    <source>
        <dbReference type="Proteomes" id="UP000652847"/>
    </source>
</evidence>
<dbReference type="InterPro" id="IPR024538">
    <property type="entry name" value="DUF3878"/>
</dbReference>
<keyword evidence="3" id="KW-1185">Reference proteome</keyword>
<keyword evidence="1" id="KW-0175">Coiled coil</keyword>
<proteinExistence type="predicted"/>
<dbReference type="EMBL" id="JACOOT010000017">
    <property type="protein sequence ID" value="MBC5650959.1"/>
    <property type="molecule type" value="Genomic_DNA"/>
</dbReference>
<dbReference type="Proteomes" id="UP000652847">
    <property type="component" value="Unassembled WGS sequence"/>
</dbReference>
<comment type="caution">
    <text evidence="2">The sequence shown here is derived from an EMBL/GenBank/DDBJ whole genome shotgun (WGS) entry which is preliminary data.</text>
</comment>
<protein>
    <submittedName>
        <fullName evidence="2">DUF3878 family protein</fullName>
    </submittedName>
</protein>
<dbReference type="Pfam" id="PF12994">
    <property type="entry name" value="DUF3878"/>
    <property type="match status" value="1"/>
</dbReference>
<sequence>MYDTFEMLEELLEQQQFELLIEENKIRLVYLMNDAVESFLIFDKVRLTGNYLEGYEGPLKSSLSEEDDQYVLSVWQGENVVTLFFENLDLEVHLYNYGEIGHFWVPGYEYLRQLEYRIAIARDKLEYLGEEFCTEEEEKLVQLADFPPLNYCCYPAVPAKYIVPKEEPWVPSEAAFETMEELAEEVKDRSLLRLLAFYKRFPKPVIARLVAGALHQNRHTAVIDLLTEKLKKEAAVYPNRSFGEKADQQLNSLLEKARMLQQNLAEQGVKAEVLREEPFTTARDSLDFQVFLMIWKKGWRNRKVEIKKLTEKM</sequence>